<feature type="signal peptide" evidence="2">
    <location>
        <begin position="1"/>
        <end position="25"/>
    </location>
</feature>
<organism evidence="4 5">
    <name type="scientific">Chitinophaga ginsengisegetis</name>
    <dbReference type="NCBI Taxonomy" id="393003"/>
    <lineage>
        <taxon>Bacteria</taxon>
        <taxon>Pseudomonadati</taxon>
        <taxon>Bacteroidota</taxon>
        <taxon>Chitinophagia</taxon>
        <taxon>Chitinophagales</taxon>
        <taxon>Chitinophagaceae</taxon>
        <taxon>Chitinophaga</taxon>
    </lineage>
</organism>
<keyword evidence="2" id="KW-0732">Signal</keyword>
<feature type="domain" description="PKD" evidence="3">
    <location>
        <begin position="1056"/>
        <end position="1138"/>
    </location>
</feature>
<protein>
    <submittedName>
        <fullName evidence="4">Gliding motility-associated C-terminal domain-containing protein</fullName>
    </submittedName>
</protein>
<dbReference type="PANTHER" id="PTHR35580:SF1">
    <property type="entry name" value="PHYTASE-LIKE DOMAIN-CONTAINING PROTEIN"/>
    <property type="match status" value="1"/>
</dbReference>
<dbReference type="Pfam" id="PF25778">
    <property type="entry name" value="DUF7948"/>
    <property type="match status" value="1"/>
</dbReference>
<feature type="chain" id="PRO_5012323746" evidence="2">
    <location>
        <begin position="26"/>
        <end position="1224"/>
    </location>
</feature>
<dbReference type="Pfam" id="PF18911">
    <property type="entry name" value="PKD_4"/>
    <property type="match status" value="2"/>
</dbReference>
<dbReference type="InterPro" id="IPR057708">
    <property type="entry name" value="DUF7948"/>
</dbReference>
<evidence type="ECO:0000313" key="4">
    <source>
        <dbReference type="EMBL" id="SKD01281.1"/>
    </source>
</evidence>
<dbReference type="PANTHER" id="PTHR35580">
    <property type="entry name" value="CELL SURFACE GLYCOPROTEIN (S-LAYER PROTEIN)-LIKE PROTEIN"/>
    <property type="match status" value="1"/>
</dbReference>
<reference evidence="5" key="1">
    <citation type="submission" date="2017-02" db="EMBL/GenBank/DDBJ databases">
        <authorList>
            <person name="Varghese N."/>
            <person name="Submissions S."/>
        </authorList>
    </citation>
    <scope>NUCLEOTIDE SEQUENCE [LARGE SCALE GENOMIC DNA]</scope>
    <source>
        <strain evidence="5">DSM 18108</strain>
    </source>
</reference>
<dbReference type="CDD" id="cd00146">
    <property type="entry name" value="PKD"/>
    <property type="match status" value="3"/>
</dbReference>
<evidence type="ECO:0000259" key="3">
    <source>
        <dbReference type="PROSITE" id="PS50093"/>
    </source>
</evidence>
<gene>
    <name evidence="4" type="ORF">SAMN05660461_2127</name>
</gene>
<dbReference type="InterPro" id="IPR000601">
    <property type="entry name" value="PKD_dom"/>
</dbReference>
<evidence type="ECO:0000256" key="2">
    <source>
        <dbReference type="SAM" id="SignalP"/>
    </source>
</evidence>
<proteinExistence type="predicted"/>
<dbReference type="EMBL" id="FUZZ01000001">
    <property type="protein sequence ID" value="SKD01281.1"/>
    <property type="molecule type" value="Genomic_DNA"/>
</dbReference>
<accession>A0A1T5NLA2</accession>
<dbReference type="InterPro" id="IPR052918">
    <property type="entry name" value="Motility_Chemotaxis_Reg"/>
</dbReference>
<feature type="domain" description="PKD" evidence="3">
    <location>
        <begin position="819"/>
        <end position="880"/>
    </location>
</feature>
<dbReference type="STRING" id="393003.SAMN05660461_2127"/>
<dbReference type="Proteomes" id="UP000190166">
    <property type="component" value="Unassembled WGS sequence"/>
</dbReference>
<dbReference type="Pfam" id="PF13585">
    <property type="entry name" value="CHU_C"/>
    <property type="match status" value="1"/>
</dbReference>
<feature type="domain" description="PKD" evidence="3">
    <location>
        <begin position="1001"/>
        <end position="1036"/>
    </location>
</feature>
<name>A0A1T5NLA2_9BACT</name>
<dbReference type="SMART" id="SM00089">
    <property type="entry name" value="PKD"/>
    <property type="match status" value="3"/>
</dbReference>
<dbReference type="PROSITE" id="PS50093">
    <property type="entry name" value="PKD"/>
    <property type="match status" value="3"/>
</dbReference>
<dbReference type="Gene3D" id="2.60.40.10">
    <property type="entry name" value="Immunoglobulins"/>
    <property type="match status" value="4"/>
</dbReference>
<dbReference type="InterPro" id="IPR035986">
    <property type="entry name" value="PKD_dom_sf"/>
</dbReference>
<evidence type="ECO:0000256" key="1">
    <source>
        <dbReference type="SAM" id="MobiDB-lite"/>
    </source>
</evidence>
<dbReference type="InterPro" id="IPR022409">
    <property type="entry name" value="PKD/Chitinase_dom"/>
</dbReference>
<evidence type="ECO:0000313" key="5">
    <source>
        <dbReference type="Proteomes" id="UP000190166"/>
    </source>
</evidence>
<dbReference type="AlphaFoldDB" id="A0A1T5NLA2"/>
<keyword evidence="5" id="KW-1185">Reference proteome</keyword>
<feature type="region of interest" description="Disordered" evidence="1">
    <location>
        <begin position="93"/>
        <end position="121"/>
    </location>
</feature>
<dbReference type="InterPro" id="IPR013783">
    <property type="entry name" value="Ig-like_fold"/>
</dbReference>
<dbReference type="SUPFAM" id="SSF49299">
    <property type="entry name" value="PKD domain"/>
    <property type="match status" value="4"/>
</dbReference>
<sequence length="1224" mass="133913">MKFTFPTGLIGLMICFLFTGRSAQAQQQRANFTPLNFTENKGQWDKDVIYKTELDGAAIFLKKTGFTFLMMNQEDLWSLNEYVHGHSHRNDTVYVPKSSVKPAPSQPGNSQPPPRPGKIPDVRGHAWNVTFLNANPDVQIVPEKEQDAKSSYFIGNDRTKWAAGVGSFQGVNYNSLYSGIDAHVYSEGSQLKYDLIVHPGANPDNIQMVYEGATGMELKKGQLYVHTSVGDLIEQLPFAYQYIDNQRVTVKVSYRLNGNKLGFKISGEYNPAYPLVIDPIYVFSTVSGARSDNWGFTATYDDAGNLYGGGIVFNPGYPVTTGAVQSVYGGGTFDIAISKFNPNGTRLIYATYMGGSGLEQPHSLFVDQQGNLVISGRTTSNDYPNTAVKGTRGGWDIAITKINATGSAIIGSLIIAGGADDGVNMRADRQGGDWVLLRNYGDDARSEVVVDDAGYIYVASCTRSTDFPVTAGVFQGTNKGSQDGVIMKINPLCQDLVWASYLGGSKEDAAYVIALNGLNTLYVAGGTASDDFPTTAGVIYSQYRGGVCDGFIAHISNDGRNIIQSTFLGSDNPAADQVYGIQLDRRGFVYVMGTTEGAWPIKLISTDGYNENGLQFISKLDANLSAFVYSTTFGKRRTLVSSPNISPTAFLVDRCENVYVSGWGGGINTSLHYPNSGTSGLTTSSDALQRSTDGMDFYFYVLQRDAVRFSPTQGPLYASYFGGSGLYEHVDGGTSRFDRNGIIYQGICAWCNVSNTGFKPRYPTTPGAYSSTPPASCNFGALKIAFNLDGVKAGAKTLDRRTNYCVPDTITFVDTTRLPGKSYRWFFPDDGTTKDYGPEGDTVSHIFTKVGTFRVMMVKYDPQSCNGSDTAYVTVKLGNNEAILHFEARRQDPCDSLKYMFTNESTPAADFRDRSFILDYGDGTPPFYTGIDTFPLFHYYQNAGIYNATLTLVDTNFCNAPQTITYTLRVAENVIAKFTDPGTVCVGTELQMDNTTEGGETFTWTFEDDGSVSHDPYPVHRFNKAGRWKITLEVEDPNTCNKRDSITQEINVAAPPIADFDFSPTKAIENTPIQFLNGSSANAIHYLWNFGDGDTSSLPNPSHQYLRTGTYNVCLTVTNAEGCTDTKCQEVSAIVVPLFDVPNAFAPGGKNNVFYVKAFGATKFNLKIFNRWGQLVFESSDPQIGWDGRFKGNIQPMDAYAYIVNLEFTDGTKGSRSGSVTLLR</sequence>
<dbReference type="RefSeq" id="WP_143313545.1">
    <property type="nucleotide sequence ID" value="NZ_FUZZ01000001.1"/>
</dbReference>